<evidence type="ECO:0000313" key="3">
    <source>
        <dbReference type="Proteomes" id="UP001165740"/>
    </source>
</evidence>
<dbReference type="Proteomes" id="UP001165740">
    <property type="component" value="Chromosome 5"/>
</dbReference>
<evidence type="ECO:0000313" key="4">
    <source>
        <dbReference type="RefSeq" id="XP_055884872.1"/>
    </source>
</evidence>
<feature type="compositionally biased region" description="Polar residues" evidence="1">
    <location>
        <begin position="206"/>
        <end position="216"/>
    </location>
</feature>
<dbReference type="OrthoDB" id="10285757at2759"/>
<sequence>MAVTVPCFRHLTFTAWAIYIIAFILILTAASTSHWLVWESTGQHQGVFPCCPTFQCQQSSSATVDKMEAFLGLFITGYTVVLATGLTSVVFVWRNKELKCLPCFPAIACLLGSGGVLLIAAAIAFGVDIPNRTRTLIYNNCALSAEVELAESYSLFVVGSCLFVIVGLILFLATPRVRQPLMFGDVEAADTCVEMQTVATDIPGPNVQTRTLVSGSEETRHDSSNGDNGTRSDRRFEQHSQNGHLVQVVGQTGQESDAWSIPRVVPSAPEYTFLAQNESVLEHSEPNRLDNQVVEQFRADTPESEYATLDQIELECAQLSQLESIHTRVSSSEHGPTSTLSSNTISSALQLEYEPSVHAEGALNISTIECEYETLDQAESGRVIPEHPELEYEISEQIQGEELSETIELDYENLDELNFRHERSKSCDLENKPSEQEQVRQEMSDPTELDYEDLETINSRLESVYNNT</sequence>
<dbReference type="AlphaFoldDB" id="A0A9W3AC60"/>
<feature type="transmembrane region" description="Helical" evidence="2">
    <location>
        <begin position="153"/>
        <end position="173"/>
    </location>
</feature>
<keyword evidence="2" id="KW-0812">Transmembrane</keyword>
<protein>
    <submittedName>
        <fullName evidence="4">Uncharacterized protein LOC129926247 isoform X1</fullName>
    </submittedName>
</protein>
<keyword evidence="2" id="KW-1133">Transmembrane helix</keyword>
<feature type="compositionally biased region" description="Basic and acidic residues" evidence="1">
    <location>
        <begin position="217"/>
        <end position="238"/>
    </location>
</feature>
<proteinExistence type="predicted"/>
<feature type="compositionally biased region" description="Basic and acidic residues" evidence="1">
    <location>
        <begin position="424"/>
        <end position="443"/>
    </location>
</feature>
<dbReference type="Gene3D" id="1.20.140.150">
    <property type="match status" value="1"/>
</dbReference>
<feature type="transmembrane region" description="Helical" evidence="2">
    <location>
        <begin position="12"/>
        <end position="30"/>
    </location>
</feature>
<accession>A0A9W3AC60</accession>
<feature type="transmembrane region" description="Helical" evidence="2">
    <location>
        <begin position="104"/>
        <end position="127"/>
    </location>
</feature>
<dbReference type="RefSeq" id="XP_055884872.1">
    <property type="nucleotide sequence ID" value="XM_056028897.1"/>
</dbReference>
<feature type="transmembrane region" description="Helical" evidence="2">
    <location>
        <begin position="69"/>
        <end position="92"/>
    </location>
</feature>
<feature type="region of interest" description="Disordered" evidence="1">
    <location>
        <begin position="202"/>
        <end position="242"/>
    </location>
</feature>
<evidence type="ECO:0000256" key="2">
    <source>
        <dbReference type="SAM" id="Phobius"/>
    </source>
</evidence>
<feature type="region of interest" description="Disordered" evidence="1">
    <location>
        <begin position="424"/>
        <end position="449"/>
    </location>
</feature>
<organism evidence="3 4">
    <name type="scientific">Biomphalaria glabrata</name>
    <name type="common">Bloodfluke planorb</name>
    <name type="synonym">Freshwater snail</name>
    <dbReference type="NCBI Taxonomy" id="6526"/>
    <lineage>
        <taxon>Eukaryota</taxon>
        <taxon>Metazoa</taxon>
        <taxon>Spiralia</taxon>
        <taxon>Lophotrochozoa</taxon>
        <taxon>Mollusca</taxon>
        <taxon>Gastropoda</taxon>
        <taxon>Heterobranchia</taxon>
        <taxon>Euthyneura</taxon>
        <taxon>Panpulmonata</taxon>
        <taxon>Hygrophila</taxon>
        <taxon>Lymnaeoidea</taxon>
        <taxon>Planorbidae</taxon>
        <taxon>Biomphalaria</taxon>
    </lineage>
</organism>
<evidence type="ECO:0000256" key="1">
    <source>
        <dbReference type="SAM" id="MobiDB-lite"/>
    </source>
</evidence>
<keyword evidence="3" id="KW-1185">Reference proteome</keyword>
<name>A0A9W3AC60_BIOGL</name>
<keyword evidence="2" id="KW-0472">Membrane</keyword>
<gene>
    <name evidence="4" type="primary">LOC129926247</name>
</gene>
<reference evidence="4" key="1">
    <citation type="submission" date="2025-08" db="UniProtKB">
        <authorList>
            <consortium name="RefSeq"/>
        </authorList>
    </citation>
    <scope>IDENTIFICATION</scope>
</reference>
<dbReference type="GeneID" id="129926247"/>